<sequence length="128" mass="14417">MKSRESVLRLKRFQVQEKARQVAQIETMIAEFDRMAADLDSQIAYEEKKAGIDDVDHFAYPTFAKAARLRRENLTTSINDLKEQHAAAKLALSDVEEELVKVEKLEERDGKSTEPEKGPDPLAAGMIG</sequence>
<evidence type="ECO:0000313" key="3">
    <source>
        <dbReference type="Proteomes" id="UP001597101"/>
    </source>
</evidence>
<reference evidence="3" key="1">
    <citation type="journal article" date="2019" name="Int. J. Syst. Evol. Microbiol.">
        <title>The Global Catalogue of Microorganisms (GCM) 10K type strain sequencing project: providing services to taxonomists for standard genome sequencing and annotation.</title>
        <authorList>
            <consortium name="The Broad Institute Genomics Platform"/>
            <consortium name="The Broad Institute Genome Sequencing Center for Infectious Disease"/>
            <person name="Wu L."/>
            <person name="Ma J."/>
        </authorList>
    </citation>
    <scope>NUCLEOTIDE SEQUENCE [LARGE SCALE GENOMIC DNA]</scope>
    <source>
        <strain evidence="3">CCUG 60023</strain>
    </source>
</reference>
<evidence type="ECO:0000313" key="2">
    <source>
        <dbReference type="EMBL" id="MFD0915297.1"/>
    </source>
</evidence>
<keyword evidence="2" id="KW-0282">Flagellum</keyword>
<dbReference type="RefSeq" id="WP_377211146.1">
    <property type="nucleotide sequence ID" value="NZ_JBHTJV010000002.1"/>
</dbReference>
<accession>A0ABW3FFY6</accession>
<gene>
    <name evidence="2" type="ORF">ACFQ14_02645</name>
</gene>
<evidence type="ECO:0000256" key="1">
    <source>
        <dbReference type="SAM" id="MobiDB-lite"/>
    </source>
</evidence>
<name>A0ABW3FFY6_9HYPH</name>
<dbReference type="Proteomes" id="UP001597101">
    <property type="component" value="Unassembled WGS sequence"/>
</dbReference>
<dbReference type="EMBL" id="JBHTJV010000002">
    <property type="protein sequence ID" value="MFD0915297.1"/>
    <property type="molecule type" value="Genomic_DNA"/>
</dbReference>
<keyword evidence="2" id="KW-0966">Cell projection</keyword>
<feature type="region of interest" description="Disordered" evidence="1">
    <location>
        <begin position="103"/>
        <end position="128"/>
    </location>
</feature>
<organism evidence="2 3">
    <name type="scientific">Pseudahrensia aquimaris</name>
    <dbReference type="NCBI Taxonomy" id="744461"/>
    <lineage>
        <taxon>Bacteria</taxon>
        <taxon>Pseudomonadati</taxon>
        <taxon>Pseudomonadota</taxon>
        <taxon>Alphaproteobacteria</taxon>
        <taxon>Hyphomicrobiales</taxon>
        <taxon>Ahrensiaceae</taxon>
        <taxon>Pseudahrensia</taxon>
    </lineage>
</organism>
<keyword evidence="2" id="KW-0969">Cilium</keyword>
<protein>
    <submittedName>
        <fullName evidence="2">Flagellar export protein FliJ</fullName>
    </submittedName>
</protein>
<keyword evidence="3" id="KW-1185">Reference proteome</keyword>
<proteinExistence type="predicted"/>
<feature type="compositionally biased region" description="Basic and acidic residues" evidence="1">
    <location>
        <begin position="103"/>
        <end position="119"/>
    </location>
</feature>
<comment type="caution">
    <text evidence="2">The sequence shown here is derived from an EMBL/GenBank/DDBJ whole genome shotgun (WGS) entry which is preliminary data.</text>
</comment>